<proteinExistence type="inferred from homology"/>
<dbReference type="SUPFAM" id="SSF53901">
    <property type="entry name" value="Thiolase-like"/>
    <property type="match status" value="1"/>
</dbReference>
<dbReference type="Pfam" id="PF08545">
    <property type="entry name" value="ACP_syn_III"/>
    <property type="match status" value="1"/>
</dbReference>
<reference evidence="12 13" key="1">
    <citation type="submission" date="2018-10" db="EMBL/GenBank/DDBJ databases">
        <title>Draft Genome Sequence of Anaerotignum sp. KCTC 15736.</title>
        <authorList>
            <person name="Choi S.H."/>
            <person name="Kim J.S."/>
            <person name="Kang S.W."/>
            <person name="Lee J.S."/>
            <person name="Park S.H."/>
        </authorList>
    </citation>
    <scope>NUCLEOTIDE SEQUENCE [LARGE SCALE GENOMIC DNA]</scope>
    <source>
        <strain evidence="12 13">KCTC 15736</strain>
    </source>
</reference>
<keyword evidence="5 9" id="KW-0276">Fatty acid metabolism</keyword>
<dbReference type="InterPro" id="IPR016039">
    <property type="entry name" value="Thiolase-like"/>
</dbReference>
<keyword evidence="13" id="KW-1185">Reference proteome</keyword>
<dbReference type="InterPro" id="IPR013747">
    <property type="entry name" value="ACP_syn_III_C"/>
</dbReference>
<dbReference type="AlphaFoldDB" id="A0A401LGK8"/>
<comment type="subcellular location">
    <subcellularLocation>
        <location evidence="9">Cytoplasm</location>
    </subcellularLocation>
</comment>
<dbReference type="GO" id="GO:0033818">
    <property type="term" value="F:beta-ketoacyl-acyl-carrier-protein synthase III activity"/>
    <property type="evidence" value="ECO:0007669"/>
    <property type="project" value="UniProtKB-UniRule"/>
</dbReference>
<evidence type="ECO:0000256" key="3">
    <source>
        <dbReference type="ARBA" id="ARBA00022516"/>
    </source>
</evidence>
<comment type="domain">
    <text evidence="9">The last Arg residue of the ACP-binding site is essential for the weak association between ACP/AcpP and FabH.</text>
</comment>
<protein>
    <recommendedName>
        <fullName evidence="9">Beta-ketoacyl-[acyl-carrier-protein] synthase III</fullName>
        <shortName evidence="9">Beta-ketoacyl-ACP synthase III</shortName>
        <shortName evidence="9">KAS III</shortName>
        <ecNumber evidence="9">2.3.1.180</ecNumber>
    </recommendedName>
    <alternativeName>
        <fullName evidence="9">3-oxoacyl-[acyl-carrier-protein] synthase 3</fullName>
    </alternativeName>
    <alternativeName>
        <fullName evidence="9">3-oxoacyl-[acyl-carrier-protein] synthase III</fullName>
    </alternativeName>
</protein>
<evidence type="ECO:0000259" key="11">
    <source>
        <dbReference type="Pfam" id="PF08545"/>
    </source>
</evidence>
<feature type="active site" evidence="9">
    <location>
        <position position="275"/>
    </location>
</feature>
<dbReference type="Gene3D" id="3.40.47.10">
    <property type="match status" value="1"/>
</dbReference>
<evidence type="ECO:0000256" key="7">
    <source>
        <dbReference type="ARBA" id="ARBA00023160"/>
    </source>
</evidence>
<comment type="catalytic activity">
    <reaction evidence="9">
        <text>malonyl-[ACP] + acetyl-CoA + H(+) = 3-oxobutanoyl-[ACP] + CO2 + CoA</text>
        <dbReference type="Rhea" id="RHEA:12080"/>
        <dbReference type="Rhea" id="RHEA-COMP:9623"/>
        <dbReference type="Rhea" id="RHEA-COMP:9625"/>
        <dbReference type="ChEBI" id="CHEBI:15378"/>
        <dbReference type="ChEBI" id="CHEBI:16526"/>
        <dbReference type="ChEBI" id="CHEBI:57287"/>
        <dbReference type="ChEBI" id="CHEBI:57288"/>
        <dbReference type="ChEBI" id="CHEBI:78449"/>
        <dbReference type="ChEBI" id="CHEBI:78450"/>
        <dbReference type="EC" id="2.3.1.180"/>
    </reaction>
</comment>
<dbReference type="Pfam" id="PF08541">
    <property type="entry name" value="ACP_syn_III_C"/>
    <property type="match status" value="1"/>
</dbReference>
<organism evidence="12 13">
    <name type="scientific">Anaerotignum faecicola</name>
    <dbReference type="NCBI Taxonomy" id="2358141"/>
    <lineage>
        <taxon>Bacteria</taxon>
        <taxon>Bacillati</taxon>
        <taxon>Bacillota</taxon>
        <taxon>Clostridia</taxon>
        <taxon>Lachnospirales</taxon>
        <taxon>Anaerotignaceae</taxon>
        <taxon>Anaerotignum</taxon>
    </lineage>
</organism>
<feature type="region of interest" description="ACP-binding" evidence="9">
    <location>
        <begin position="246"/>
        <end position="250"/>
    </location>
</feature>
<dbReference type="InterPro" id="IPR004655">
    <property type="entry name" value="FabH"/>
</dbReference>
<keyword evidence="6 9" id="KW-0443">Lipid metabolism</keyword>
<accession>A0A401LGK8</accession>
<dbReference type="GO" id="GO:0044550">
    <property type="term" value="P:secondary metabolite biosynthetic process"/>
    <property type="evidence" value="ECO:0007669"/>
    <property type="project" value="TreeGrafter"/>
</dbReference>
<dbReference type="HAMAP" id="MF_01815">
    <property type="entry name" value="FabH"/>
    <property type="match status" value="1"/>
</dbReference>
<dbReference type="UniPathway" id="UPA00094"/>
<evidence type="ECO:0000259" key="10">
    <source>
        <dbReference type="Pfam" id="PF08541"/>
    </source>
</evidence>
<keyword evidence="3 9" id="KW-0444">Lipid biosynthesis</keyword>
<comment type="function">
    <text evidence="9">Catalyzes the condensation reaction of fatty acid synthesis by the addition to an acyl acceptor of two carbons from malonyl-ACP. Catalyzes the first condensation reaction which initiates fatty acid synthesis and may therefore play a role in governing the total rate of fatty acid production. Possesses both acetoacetyl-ACP synthase and acetyl transacylase activities. Its substrate specificity determines the biosynthesis of branched-chain and/or straight-chain of fatty acids.</text>
</comment>
<dbReference type="EMBL" id="BHVZ01000014">
    <property type="protein sequence ID" value="GCB30662.1"/>
    <property type="molecule type" value="Genomic_DNA"/>
</dbReference>
<evidence type="ECO:0000256" key="4">
    <source>
        <dbReference type="ARBA" id="ARBA00022679"/>
    </source>
</evidence>
<name>A0A401LGK8_9FIRM</name>
<dbReference type="GO" id="GO:0004315">
    <property type="term" value="F:3-oxoacyl-[acyl-carrier-protein] synthase activity"/>
    <property type="evidence" value="ECO:0007669"/>
    <property type="project" value="InterPro"/>
</dbReference>
<comment type="caution">
    <text evidence="12">The sequence shown here is derived from an EMBL/GenBank/DDBJ whole genome shotgun (WGS) entry which is preliminary data.</text>
</comment>
<evidence type="ECO:0000256" key="5">
    <source>
        <dbReference type="ARBA" id="ARBA00022832"/>
    </source>
</evidence>
<evidence type="ECO:0000256" key="8">
    <source>
        <dbReference type="ARBA" id="ARBA00023315"/>
    </source>
</evidence>
<dbReference type="GeneID" id="86195330"/>
<dbReference type="OrthoDB" id="9815506at2"/>
<feature type="domain" description="Beta-ketoacyl-[acyl-carrier-protein] synthase III N-terminal" evidence="11">
    <location>
        <begin position="104"/>
        <end position="175"/>
    </location>
</feature>
<keyword evidence="9" id="KW-0511">Multifunctional enzyme</keyword>
<evidence type="ECO:0000313" key="13">
    <source>
        <dbReference type="Proteomes" id="UP000287361"/>
    </source>
</evidence>
<keyword evidence="7 9" id="KW-0275">Fatty acid biosynthesis</keyword>
<comment type="pathway">
    <text evidence="9">Lipid metabolism; fatty acid biosynthesis.</text>
</comment>
<dbReference type="InterPro" id="IPR013751">
    <property type="entry name" value="ACP_syn_III_N"/>
</dbReference>
<dbReference type="GO" id="GO:0005737">
    <property type="term" value="C:cytoplasm"/>
    <property type="evidence" value="ECO:0007669"/>
    <property type="project" value="UniProtKB-SubCell"/>
</dbReference>
<keyword evidence="2 9" id="KW-0963">Cytoplasm</keyword>
<comment type="similarity">
    <text evidence="1 9">Belongs to the thiolase-like superfamily. FabH family.</text>
</comment>
<sequence length="318" mass="34530">MSFRVLGTGMYVPPRVVTNDDLSQFLETNDEWITQRVGVKERHISTNETAADMGAKAARAALENSGVAAEEIDLILAASVSGESISPSVSCMIQNLLGLSCMTMDINAACSAFDFLLETAAGFFARGKVKKVLVIGAERLSRLLDWNDRGTAVIFGDGAGAVVLEAGENYLDAVFDVKGGDDVIDIPQPVGMSPFYERGQEKKPYIHMAGQETFKFAVTAICRDCKEILERNGLTFDDIAYIVPHQANQRIIDFASTKLKVPKEKFYLNIHKYGNTSSASIPIALDELNRAGKLHRGDLLLLPAFGGGLASACCLVRW</sequence>
<feature type="active site" evidence="9">
    <location>
        <position position="110"/>
    </location>
</feature>
<feature type="domain" description="Beta-ketoacyl-[acyl-carrier-protein] synthase III C-terminal" evidence="10">
    <location>
        <begin position="229"/>
        <end position="318"/>
    </location>
</feature>
<dbReference type="NCBIfam" id="TIGR00747">
    <property type="entry name" value="fabH"/>
    <property type="match status" value="1"/>
</dbReference>
<dbReference type="PANTHER" id="PTHR34069">
    <property type="entry name" value="3-OXOACYL-[ACYL-CARRIER-PROTEIN] SYNTHASE 3"/>
    <property type="match status" value="1"/>
</dbReference>
<dbReference type="GO" id="GO:0006633">
    <property type="term" value="P:fatty acid biosynthetic process"/>
    <property type="evidence" value="ECO:0007669"/>
    <property type="project" value="UniProtKB-UniRule"/>
</dbReference>
<dbReference type="CDD" id="cd00830">
    <property type="entry name" value="KAS_III"/>
    <property type="match status" value="1"/>
</dbReference>
<evidence type="ECO:0000256" key="2">
    <source>
        <dbReference type="ARBA" id="ARBA00022490"/>
    </source>
</evidence>
<comment type="subunit">
    <text evidence="9">Homodimer.</text>
</comment>
<feature type="active site" evidence="9">
    <location>
        <position position="245"/>
    </location>
</feature>
<evidence type="ECO:0000256" key="9">
    <source>
        <dbReference type="HAMAP-Rule" id="MF_01815"/>
    </source>
</evidence>
<gene>
    <name evidence="9 12" type="primary">fabH</name>
    <name evidence="12" type="ORF">KGMB03357_23230</name>
</gene>
<dbReference type="EC" id="2.3.1.180" evidence="9"/>
<dbReference type="NCBIfam" id="NF006829">
    <property type="entry name" value="PRK09352.1"/>
    <property type="match status" value="1"/>
</dbReference>
<dbReference type="RefSeq" id="WP_118582198.1">
    <property type="nucleotide sequence ID" value="NZ_DAVZTY010000001.1"/>
</dbReference>
<dbReference type="PANTHER" id="PTHR34069:SF2">
    <property type="entry name" value="BETA-KETOACYL-[ACYL-CARRIER-PROTEIN] SYNTHASE III"/>
    <property type="match status" value="1"/>
</dbReference>
<evidence type="ECO:0000313" key="12">
    <source>
        <dbReference type="EMBL" id="GCB30662.1"/>
    </source>
</evidence>
<keyword evidence="4 9" id="KW-0808">Transferase</keyword>
<dbReference type="Proteomes" id="UP000287361">
    <property type="component" value="Unassembled WGS sequence"/>
</dbReference>
<evidence type="ECO:0000256" key="6">
    <source>
        <dbReference type="ARBA" id="ARBA00023098"/>
    </source>
</evidence>
<keyword evidence="8 9" id="KW-0012">Acyltransferase</keyword>
<evidence type="ECO:0000256" key="1">
    <source>
        <dbReference type="ARBA" id="ARBA00008642"/>
    </source>
</evidence>